<reference evidence="1 2" key="1">
    <citation type="journal article" date="2018" name="Front. Plant Sci.">
        <title>Red Clover (Trifolium pratense) and Zigzag Clover (T. medium) - A Picture of Genomic Similarities and Differences.</title>
        <authorList>
            <person name="Dluhosova J."/>
            <person name="Istvanek J."/>
            <person name="Nedelnik J."/>
            <person name="Repkova J."/>
        </authorList>
    </citation>
    <scope>NUCLEOTIDE SEQUENCE [LARGE SCALE GENOMIC DNA]</scope>
    <source>
        <strain evidence="2">cv. 10/8</strain>
        <tissue evidence="1">Leaf</tissue>
    </source>
</reference>
<evidence type="ECO:0000313" key="2">
    <source>
        <dbReference type="Proteomes" id="UP000265520"/>
    </source>
</evidence>
<feature type="non-terminal residue" evidence="1">
    <location>
        <position position="60"/>
    </location>
</feature>
<protein>
    <submittedName>
        <fullName evidence="1">Uncharacterized protein</fullName>
    </submittedName>
</protein>
<comment type="caution">
    <text evidence="1">The sequence shown here is derived from an EMBL/GenBank/DDBJ whole genome shotgun (WGS) entry which is preliminary data.</text>
</comment>
<dbReference type="Proteomes" id="UP000265520">
    <property type="component" value="Unassembled WGS sequence"/>
</dbReference>
<keyword evidence="2" id="KW-1185">Reference proteome</keyword>
<evidence type="ECO:0000313" key="1">
    <source>
        <dbReference type="EMBL" id="MCI67798.1"/>
    </source>
</evidence>
<dbReference type="AlphaFoldDB" id="A0A392U3W2"/>
<sequence>MRRKLFQFRHHAYLLLLDIENKLFQFRTLINPARFQLLKINFDLTISFLFKLIYRVHEHP</sequence>
<organism evidence="1 2">
    <name type="scientific">Trifolium medium</name>
    <dbReference type="NCBI Taxonomy" id="97028"/>
    <lineage>
        <taxon>Eukaryota</taxon>
        <taxon>Viridiplantae</taxon>
        <taxon>Streptophyta</taxon>
        <taxon>Embryophyta</taxon>
        <taxon>Tracheophyta</taxon>
        <taxon>Spermatophyta</taxon>
        <taxon>Magnoliopsida</taxon>
        <taxon>eudicotyledons</taxon>
        <taxon>Gunneridae</taxon>
        <taxon>Pentapetalae</taxon>
        <taxon>rosids</taxon>
        <taxon>fabids</taxon>
        <taxon>Fabales</taxon>
        <taxon>Fabaceae</taxon>
        <taxon>Papilionoideae</taxon>
        <taxon>50 kb inversion clade</taxon>
        <taxon>NPAAA clade</taxon>
        <taxon>Hologalegina</taxon>
        <taxon>IRL clade</taxon>
        <taxon>Trifolieae</taxon>
        <taxon>Trifolium</taxon>
    </lineage>
</organism>
<dbReference type="EMBL" id="LXQA010723902">
    <property type="protein sequence ID" value="MCI67798.1"/>
    <property type="molecule type" value="Genomic_DNA"/>
</dbReference>
<accession>A0A392U3W2</accession>
<name>A0A392U3W2_9FABA</name>
<proteinExistence type="predicted"/>